<reference evidence="1" key="1">
    <citation type="submission" date="2020-07" db="EMBL/GenBank/DDBJ databases">
        <title>The High-quality genome of the commercially important snow crab, Chionoecetes opilio.</title>
        <authorList>
            <person name="Jeong J.-H."/>
            <person name="Ryu S."/>
        </authorList>
    </citation>
    <scope>NUCLEOTIDE SEQUENCE</scope>
    <source>
        <strain evidence="1">MADBK_172401_WGS</strain>
        <tissue evidence="1">Digestive gland</tissue>
    </source>
</reference>
<keyword evidence="2" id="KW-1185">Reference proteome</keyword>
<dbReference type="EMBL" id="JACEEZ010000253">
    <property type="protein sequence ID" value="KAG0730364.1"/>
    <property type="molecule type" value="Genomic_DNA"/>
</dbReference>
<dbReference type="Proteomes" id="UP000770661">
    <property type="component" value="Unassembled WGS sequence"/>
</dbReference>
<dbReference type="GO" id="GO:0005737">
    <property type="term" value="C:cytoplasm"/>
    <property type="evidence" value="ECO:0007669"/>
    <property type="project" value="TreeGrafter"/>
</dbReference>
<dbReference type="PANTHER" id="PTHR13041:SF3">
    <property type="entry name" value="PROTEIN JTB"/>
    <property type="match status" value="1"/>
</dbReference>
<protein>
    <submittedName>
        <fullName evidence="1">Protein JTB</fullName>
    </submittedName>
</protein>
<dbReference type="GO" id="GO:0000281">
    <property type="term" value="P:mitotic cytokinesis"/>
    <property type="evidence" value="ECO:0007669"/>
    <property type="project" value="TreeGrafter"/>
</dbReference>
<dbReference type="GO" id="GO:0030496">
    <property type="term" value="C:midbody"/>
    <property type="evidence" value="ECO:0007669"/>
    <property type="project" value="TreeGrafter"/>
</dbReference>
<evidence type="ECO:0000313" key="2">
    <source>
        <dbReference type="Proteomes" id="UP000770661"/>
    </source>
</evidence>
<dbReference type="AlphaFoldDB" id="A0A8J4YYR3"/>
<dbReference type="OrthoDB" id="5971907at2759"/>
<organism evidence="1 2">
    <name type="scientific">Chionoecetes opilio</name>
    <name type="common">Atlantic snow crab</name>
    <name type="synonym">Cancer opilio</name>
    <dbReference type="NCBI Taxonomy" id="41210"/>
    <lineage>
        <taxon>Eukaryota</taxon>
        <taxon>Metazoa</taxon>
        <taxon>Ecdysozoa</taxon>
        <taxon>Arthropoda</taxon>
        <taxon>Crustacea</taxon>
        <taxon>Multicrustacea</taxon>
        <taxon>Malacostraca</taxon>
        <taxon>Eumalacostraca</taxon>
        <taxon>Eucarida</taxon>
        <taxon>Decapoda</taxon>
        <taxon>Pleocyemata</taxon>
        <taxon>Brachyura</taxon>
        <taxon>Eubrachyura</taxon>
        <taxon>Majoidea</taxon>
        <taxon>Majidae</taxon>
        <taxon>Chionoecetes</taxon>
    </lineage>
</organism>
<dbReference type="GO" id="GO:0005819">
    <property type="term" value="C:spindle"/>
    <property type="evidence" value="ECO:0007669"/>
    <property type="project" value="TreeGrafter"/>
</dbReference>
<dbReference type="PANTHER" id="PTHR13041">
    <property type="entry name" value="JTB PROTEIN-RELATED"/>
    <property type="match status" value="1"/>
</dbReference>
<dbReference type="GO" id="GO:0016020">
    <property type="term" value="C:membrane"/>
    <property type="evidence" value="ECO:0007669"/>
    <property type="project" value="InterPro"/>
</dbReference>
<dbReference type="Pfam" id="PF05439">
    <property type="entry name" value="JTB"/>
    <property type="match status" value="1"/>
</dbReference>
<evidence type="ECO:0000313" key="1">
    <source>
        <dbReference type="EMBL" id="KAG0730364.1"/>
    </source>
</evidence>
<gene>
    <name evidence="1" type="primary">Jtb</name>
    <name evidence="1" type="ORF">GWK47_028404</name>
</gene>
<dbReference type="Gene3D" id="3.30.720.220">
    <property type="match status" value="1"/>
</dbReference>
<sequence>MDWVLDKVVDQSDCGASIGNTKITDLVFADDAVIFAESLEVLVMALEALHEEAKPLGLEVSWLKTKVQVFGDLLDEAVQLSVLVLIVENELTPSDTRPHTHTTALPNTTLKEYCWMREEVKELEECQPCTAFETTSSNPSVCVSAKYRQKIHCSKTGEVYRKCDRVMWLEERHFWTFEAMMAMVGMVAGFATMARQKILDHRIVQRIQRQVAAGV</sequence>
<name>A0A8J4YYR3_CHIOP</name>
<comment type="caution">
    <text evidence="1">The sequence shown here is derived from an EMBL/GenBank/DDBJ whole genome shotgun (WGS) entry which is preliminary data.</text>
</comment>
<dbReference type="GO" id="GO:0005813">
    <property type="term" value="C:centrosome"/>
    <property type="evidence" value="ECO:0007669"/>
    <property type="project" value="TreeGrafter"/>
</dbReference>
<proteinExistence type="predicted"/>
<accession>A0A8J4YYR3</accession>
<dbReference type="InterPro" id="IPR008657">
    <property type="entry name" value="JTB"/>
</dbReference>